<evidence type="ECO:0000313" key="2">
    <source>
        <dbReference type="Proteomes" id="UP001432322"/>
    </source>
</evidence>
<comment type="caution">
    <text evidence="1">The sequence shown here is derived from an EMBL/GenBank/DDBJ whole genome shotgun (WGS) entry which is preliminary data.</text>
</comment>
<organism evidence="1 2">
    <name type="scientific">Pristionchus fissidentatus</name>
    <dbReference type="NCBI Taxonomy" id="1538716"/>
    <lineage>
        <taxon>Eukaryota</taxon>
        <taxon>Metazoa</taxon>
        <taxon>Ecdysozoa</taxon>
        <taxon>Nematoda</taxon>
        <taxon>Chromadorea</taxon>
        <taxon>Rhabditida</taxon>
        <taxon>Rhabditina</taxon>
        <taxon>Diplogasteromorpha</taxon>
        <taxon>Diplogasteroidea</taxon>
        <taxon>Neodiplogasteridae</taxon>
        <taxon>Pristionchus</taxon>
    </lineage>
</organism>
<accession>A0AAV5VH86</accession>
<sequence>LIVLSSGISTLNSGSVGGTIPSPVVNSTGSDGFPSISPRGTTRIWNFVSGLKFSPSIINSTFPSVGSGSVYLTSFHSEVSSGGSSVVYEIMKSLMFFVGSSGSTGGENFSVTELLGCTFAVRSVIGSGASGRVLTTIGSDMGPSPRSE</sequence>
<dbReference type="EMBL" id="BTSY01000003">
    <property type="protein sequence ID" value="GMT19006.1"/>
    <property type="molecule type" value="Genomic_DNA"/>
</dbReference>
<feature type="non-terminal residue" evidence="1">
    <location>
        <position position="148"/>
    </location>
</feature>
<dbReference type="Proteomes" id="UP001432322">
    <property type="component" value="Unassembled WGS sequence"/>
</dbReference>
<proteinExistence type="predicted"/>
<reference evidence="1" key="1">
    <citation type="submission" date="2023-10" db="EMBL/GenBank/DDBJ databases">
        <title>Genome assembly of Pristionchus species.</title>
        <authorList>
            <person name="Yoshida K."/>
            <person name="Sommer R.J."/>
        </authorList>
    </citation>
    <scope>NUCLEOTIDE SEQUENCE</scope>
    <source>
        <strain evidence="1">RS5133</strain>
    </source>
</reference>
<evidence type="ECO:0000313" key="1">
    <source>
        <dbReference type="EMBL" id="GMT19006.1"/>
    </source>
</evidence>
<name>A0AAV5VH86_9BILA</name>
<protein>
    <submittedName>
        <fullName evidence="1">Uncharacterized protein</fullName>
    </submittedName>
</protein>
<feature type="non-terminal residue" evidence="1">
    <location>
        <position position="1"/>
    </location>
</feature>
<keyword evidence="2" id="KW-1185">Reference proteome</keyword>
<dbReference type="AlphaFoldDB" id="A0AAV5VH86"/>
<gene>
    <name evidence="1" type="ORF">PFISCL1PPCAC_10303</name>
</gene>